<proteinExistence type="predicted"/>
<keyword evidence="5" id="KW-1185">Reference proteome</keyword>
<dbReference type="EMBL" id="MCFD01000003">
    <property type="protein sequence ID" value="ORX72037.1"/>
    <property type="molecule type" value="Genomic_DNA"/>
</dbReference>
<dbReference type="STRING" id="61395.A0A1Y1WEU3"/>
<comment type="caution">
    <text evidence="4">The sequence shown here is derived from an EMBL/GenBank/DDBJ whole genome shotgun (WGS) entry which is preliminary data.</text>
</comment>
<evidence type="ECO:0000259" key="3">
    <source>
        <dbReference type="Pfam" id="PF25390"/>
    </source>
</evidence>
<dbReference type="OrthoDB" id="5370059at2759"/>
<dbReference type="PANTHER" id="PTHR45622">
    <property type="entry name" value="UBIQUITIN-PROTEIN LIGASE E3A-RELATED"/>
    <property type="match status" value="1"/>
</dbReference>
<dbReference type="InterPro" id="IPR000408">
    <property type="entry name" value="Reg_chr_condens"/>
</dbReference>
<dbReference type="PANTHER" id="PTHR45622:SF70">
    <property type="entry name" value="SECRETION-REGULATING GUANINE NUCLEOTIDE EXCHANGE FACTOR"/>
    <property type="match status" value="1"/>
</dbReference>
<organism evidence="4 5">
    <name type="scientific">Linderina pennispora</name>
    <dbReference type="NCBI Taxonomy" id="61395"/>
    <lineage>
        <taxon>Eukaryota</taxon>
        <taxon>Fungi</taxon>
        <taxon>Fungi incertae sedis</taxon>
        <taxon>Zoopagomycota</taxon>
        <taxon>Kickxellomycotina</taxon>
        <taxon>Kickxellomycetes</taxon>
        <taxon>Kickxellales</taxon>
        <taxon>Kickxellaceae</taxon>
        <taxon>Linderina</taxon>
    </lineage>
</organism>
<dbReference type="PROSITE" id="PS00626">
    <property type="entry name" value="RCC1_2"/>
    <property type="match status" value="4"/>
</dbReference>
<protein>
    <submittedName>
        <fullName evidence="4">RCC1/BLIP-II protein</fullName>
    </submittedName>
</protein>
<dbReference type="PRINTS" id="PR00633">
    <property type="entry name" value="RCCNDNSATION"/>
</dbReference>
<feature type="repeat" description="RCC1" evidence="2">
    <location>
        <begin position="282"/>
        <end position="334"/>
    </location>
</feature>
<dbReference type="InterPro" id="IPR051709">
    <property type="entry name" value="Ub-ligase/GTPase-reg"/>
</dbReference>
<dbReference type="GeneID" id="63806826"/>
<dbReference type="InterPro" id="IPR058923">
    <property type="entry name" value="RCC1-like_dom"/>
</dbReference>
<sequence>MDTVFALGSNSGGQLATGSLDDAHFLTETVFGQECSAAGIAGDAVIAGGGNHTFLVRNKGRFLFGSGTNADGQLGIPTASSGPYLHWTPIQFPGESVYKIACGWSHTLLLNDTHRLFSAGSGGFGQLGINPEPGVSKAMQWSEIRIGGSAKIVDIACGMRHSLALTGSGDIFGWGANRCGQLGVPGTKKQPNVCEPTLVSAGLPPISMIACGRSHSVAIASDRVTVFVAGQDRCAQCGPSSYDAVAGTWRSFRLSSPARKLCSGWEFGAVLLDPAEGSQTSRCVTMWGRSDHGQLGKTPMTMPGGSRDTVDVALESAVVDIACGSNHTVAVLSNGSVWAWGWNEHANAGDPSLADVVCPRQLWPVAATVPGRLPSVGTGYGNTLISISCD</sequence>
<name>A0A1Y1WEU3_9FUNG</name>
<dbReference type="AlphaFoldDB" id="A0A1Y1WEU3"/>
<feature type="repeat" description="RCC1" evidence="2">
    <location>
        <begin position="114"/>
        <end position="168"/>
    </location>
</feature>
<feature type="domain" description="RCC1-like" evidence="3">
    <location>
        <begin position="3"/>
        <end position="383"/>
    </location>
</feature>
<dbReference type="PROSITE" id="PS50012">
    <property type="entry name" value="RCC1_3"/>
    <property type="match status" value="4"/>
</dbReference>
<dbReference type="InterPro" id="IPR009091">
    <property type="entry name" value="RCC1/BLIP-II"/>
</dbReference>
<dbReference type="RefSeq" id="XP_040745461.1">
    <property type="nucleotide sequence ID" value="XM_040890178.1"/>
</dbReference>
<evidence type="ECO:0000256" key="2">
    <source>
        <dbReference type="PROSITE-ProRule" id="PRU00235"/>
    </source>
</evidence>
<dbReference type="SUPFAM" id="SSF50985">
    <property type="entry name" value="RCC1/BLIP-II"/>
    <property type="match status" value="1"/>
</dbReference>
<evidence type="ECO:0000313" key="5">
    <source>
        <dbReference type="Proteomes" id="UP000193922"/>
    </source>
</evidence>
<dbReference type="Proteomes" id="UP000193922">
    <property type="component" value="Unassembled WGS sequence"/>
</dbReference>
<reference evidence="4 5" key="1">
    <citation type="submission" date="2016-07" db="EMBL/GenBank/DDBJ databases">
        <title>Pervasive Adenine N6-methylation of Active Genes in Fungi.</title>
        <authorList>
            <consortium name="DOE Joint Genome Institute"/>
            <person name="Mondo S.J."/>
            <person name="Dannebaum R.O."/>
            <person name="Kuo R.C."/>
            <person name="Labutti K."/>
            <person name="Haridas S."/>
            <person name="Kuo A."/>
            <person name="Salamov A."/>
            <person name="Ahrendt S.R."/>
            <person name="Lipzen A."/>
            <person name="Sullivan W."/>
            <person name="Andreopoulos W.B."/>
            <person name="Clum A."/>
            <person name="Lindquist E."/>
            <person name="Daum C."/>
            <person name="Ramamoorthy G.K."/>
            <person name="Gryganskyi A."/>
            <person name="Culley D."/>
            <person name="Magnuson J.K."/>
            <person name="James T.Y."/>
            <person name="O'Malley M.A."/>
            <person name="Stajich J.E."/>
            <person name="Spatafora J.W."/>
            <person name="Visel A."/>
            <person name="Grigoriev I.V."/>
        </authorList>
    </citation>
    <scope>NUCLEOTIDE SEQUENCE [LARGE SCALE GENOMIC DNA]</scope>
    <source>
        <strain evidence="4 5">ATCC 12442</strain>
    </source>
</reference>
<feature type="repeat" description="RCC1" evidence="2">
    <location>
        <begin position="169"/>
        <end position="222"/>
    </location>
</feature>
<gene>
    <name evidence="4" type="ORF">DL89DRAFT_291283</name>
</gene>
<evidence type="ECO:0000256" key="1">
    <source>
        <dbReference type="ARBA" id="ARBA00022737"/>
    </source>
</evidence>
<dbReference type="Gene3D" id="2.130.10.30">
    <property type="entry name" value="Regulator of chromosome condensation 1/beta-lactamase-inhibitor protein II"/>
    <property type="match status" value="2"/>
</dbReference>
<keyword evidence="1" id="KW-0677">Repeat</keyword>
<feature type="repeat" description="RCC1" evidence="2">
    <location>
        <begin position="59"/>
        <end position="113"/>
    </location>
</feature>
<dbReference type="Pfam" id="PF25390">
    <property type="entry name" value="WD40_RLD"/>
    <property type="match status" value="1"/>
</dbReference>
<evidence type="ECO:0000313" key="4">
    <source>
        <dbReference type="EMBL" id="ORX72037.1"/>
    </source>
</evidence>
<accession>A0A1Y1WEU3</accession>